<dbReference type="Proteomes" id="UP000823941">
    <property type="component" value="Chromosome 9"/>
</dbReference>
<proteinExistence type="predicted"/>
<evidence type="ECO:0000313" key="2">
    <source>
        <dbReference type="Proteomes" id="UP000823941"/>
    </source>
</evidence>
<dbReference type="EMBL" id="JAHIBW010000009">
    <property type="protein sequence ID" value="KAG7308208.1"/>
    <property type="molecule type" value="Genomic_DNA"/>
</dbReference>
<accession>A0ABQ7QT30</accession>
<evidence type="ECO:0000313" key="1">
    <source>
        <dbReference type="EMBL" id="KAG7308208.1"/>
    </source>
</evidence>
<keyword evidence="2" id="KW-1185">Reference proteome</keyword>
<sequence>MYLFADDSTAVFTGNDNNTISNDINTNLNNIIDWLKLNNLILNIDKTKIMTFRNNYNNIDSSDLNIAWEGKPIASTDSAKFLGVQIDCHLNWKEQIDIICTKLYKFSYALYMLSKVVNQNTVLTAYHAYVVSTLRYGIIFWGNSTDRDRAFKAQKRCVRAICRLKQRDSCKLYFKKLSILTLTSLYIFEVAIFVKCNMSLFSSFRSERLQNKMCAIPRKTALLDKSIFGMATKIYNHLPKILKETADIKIFKHKLKDLLLSKSYYHINEFFDDFND</sequence>
<evidence type="ECO:0008006" key="3">
    <source>
        <dbReference type="Google" id="ProtNLM"/>
    </source>
</evidence>
<organism evidence="1 2">
    <name type="scientific">Plutella xylostella</name>
    <name type="common">Diamondback moth</name>
    <name type="synonym">Plutella maculipennis</name>
    <dbReference type="NCBI Taxonomy" id="51655"/>
    <lineage>
        <taxon>Eukaryota</taxon>
        <taxon>Metazoa</taxon>
        <taxon>Ecdysozoa</taxon>
        <taxon>Arthropoda</taxon>
        <taxon>Hexapoda</taxon>
        <taxon>Insecta</taxon>
        <taxon>Pterygota</taxon>
        <taxon>Neoptera</taxon>
        <taxon>Endopterygota</taxon>
        <taxon>Lepidoptera</taxon>
        <taxon>Glossata</taxon>
        <taxon>Ditrysia</taxon>
        <taxon>Yponomeutoidea</taxon>
        <taxon>Plutellidae</taxon>
        <taxon>Plutella</taxon>
    </lineage>
</organism>
<protein>
    <recommendedName>
        <fullName evidence="3">Reverse transcriptase domain-containing protein</fullName>
    </recommendedName>
</protein>
<name>A0ABQ7QT30_PLUXY</name>
<dbReference type="PANTHER" id="PTHR33332">
    <property type="entry name" value="REVERSE TRANSCRIPTASE DOMAIN-CONTAINING PROTEIN"/>
    <property type="match status" value="1"/>
</dbReference>
<gene>
    <name evidence="1" type="ORF">JYU34_006878</name>
</gene>
<comment type="caution">
    <text evidence="1">The sequence shown here is derived from an EMBL/GenBank/DDBJ whole genome shotgun (WGS) entry which is preliminary data.</text>
</comment>
<reference evidence="1 2" key="1">
    <citation type="submission" date="2021-06" db="EMBL/GenBank/DDBJ databases">
        <title>A haploid diamondback moth (Plutella xylostella L.) genome assembly resolves 31 chromosomes and identifies a diamide resistance mutation.</title>
        <authorList>
            <person name="Ward C.M."/>
            <person name="Perry K.D."/>
            <person name="Baker G."/>
            <person name="Powis K."/>
            <person name="Heckel D.G."/>
            <person name="Baxter S.W."/>
        </authorList>
    </citation>
    <scope>NUCLEOTIDE SEQUENCE [LARGE SCALE GENOMIC DNA]</scope>
    <source>
        <strain evidence="1 2">LV</strain>
        <tissue evidence="1">Single pupa</tissue>
    </source>
</reference>